<protein>
    <submittedName>
        <fullName evidence="1">DUF6445 family protein</fullName>
    </submittedName>
</protein>
<evidence type="ECO:0000313" key="2">
    <source>
        <dbReference type="Proteomes" id="UP001528411"/>
    </source>
</evidence>
<organism evidence="1 2">
    <name type="scientific">Psychrosphaera algicola</name>
    <dbReference type="NCBI Taxonomy" id="3023714"/>
    <lineage>
        <taxon>Bacteria</taxon>
        <taxon>Pseudomonadati</taxon>
        <taxon>Pseudomonadota</taxon>
        <taxon>Gammaproteobacteria</taxon>
        <taxon>Alteromonadales</taxon>
        <taxon>Pseudoalteromonadaceae</taxon>
        <taxon>Psychrosphaera</taxon>
    </lineage>
</organism>
<reference evidence="1 2" key="1">
    <citation type="submission" date="2023-01" db="EMBL/GenBank/DDBJ databases">
        <title>Psychrosphaera sp. nov., isolated from marine algae.</title>
        <authorList>
            <person name="Bayburt H."/>
            <person name="Choi B.J."/>
            <person name="Kim J.M."/>
            <person name="Choi D.G."/>
            <person name="Jeon C.O."/>
        </authorList>
    </citation>
    <scope>NUCLEOTIDE SEQUENCE [LARGE SCALE GENOMIC DNA]</scope>
    <source>
        <strain evidence="1 2">G1-22</strain>
    </source>
</reference>
<evidence type="ECO:0000313" key="1">
    <source>
        <dbReference type="EMBL" id="MDC2888357.1"/>
    </source>
</evidence>
<proteinExistence type="predicted"/>
<sequence>MTSVLFTQNPLMEVNVMKVGVEQTPIIVIDNFATNLDDIKKFAKSQAVYTPDTDTLYPGIRSPLPEPYIIKLLQAIYQPLYGIYGIDLSKRLKPLNSFFSLLTLPPEDLHLLQRMPHFDTNNQYCFAVLHYLSNGQHGGTGLYRHKPTQFERITDKRYEHYINSAKQFIQTNGEPAQGYITTSTDHFEKYYEVKYKPNRLVIYPSNLLHSVNVDKERDL</sequence>
<keyword evidence="2" id="KW-1185">Reference proteome</keyword>
<dbReference type="EMBL" id="JAQOMS010000002">
    <property type="protein sequence ID" value="MDC2888357.1"/>
    <property type="molecule type" value="Genomic_DNA"/>
</dbReference>
<gene>
    <name evidence="1" type="ORF">PN838_05700</name>
</gene>
<comment type="caution">
    <text evidence="1">The sequence shown here is derived from an EMBL/GenBank/DDBJ whole genome shotgun (WGS) entry which is preliminary data.</text>
</comment>
<dbReference type="Pfam" id="PF20043">
    <property type="entry name" value="DUF6445"/>
    <property type="match status" value="1"/>
</dbReference>
<dbReference type="RefSeq" id="WP_272179996.1">
    <property type="nucleotide sequence ID" value="NZ_JAQOMS010000002.1"/>
</dbReference>
<accession>A0ABT5FA01</accession>
<dbReference type="Proteomes" id="UP001528411">
    <property type="component" value="Unassembled WGS sequence"/>
</dbReference>
<dbReference type="InterPro" id="IPR045617">
    <property type="entry name" value="DUF6445"/>
</dbReference>
<name>A0ABT5FA01_9GAMM</name>